<reference evidence="3 4" key="1">
    <citation type="submission" date="2016-10" db="EMBL/GenBank/DDBJ databases">
        <authorList>
            <person name="de Groot N.N."/>
        </authorList>
    </citation>
    <scope>NUCLEOTIDE SEQUENCE [LARGE SCALE GENOMIC DNA]</scope>
    <source>
        <strain evidence="3 4">HLD2</strain>
    </source>
</reference>
<dbReference type="GO" id="GO:0016020">
    <property type="term" value="C:membrane"/>
    <property type="evidence" value="ECO:0007669"/>
    <property type="project" value="InterPro"/>
</dbReference>
<evidence type="ECO:0000256" key="2">
    <source>
        <dbReference type="SAM" id="Phobius"/>
    </source>
</evidence>
<keyword evidence="4" id="KW-1185">Reference proteome</keyword>
<name>A0A1G5PSH5_9GAMM</name>
<keyword evidence="2" id="KW-0472">Membrane</keyword>
<feature type="transmembrane region" description="Helical" evidence="2">
    <location>
        <begin position="27"/>
        <end position="49"/>
    </location>
</feature>
<dbReference type="Proteomes" id="UP000199648">
    <property type="component" value="Unassembled WGS sequence"/>
</dbReference>
<dbReference type="InterPro" id="IPR007313">
    <property type="entry name" value="FxsA"/>
</dbReference>
<sequence length="143" mass="15758">MFRILFLLFLAIPLIEIYILIKVGSAIGAPFTIFLVVFTAALGALLLRFQGLYTLQRARTAMERGELPTIAMLEGVVLVIAGALLLTPGFFTDAIGFLALVPPLRRKLIWKIIERGMFGPPGSGPGQYERGPRTIEGDFHRDD</sequence>
<organism evidence="3 4">
    <name type="scientific">Thiohalomonas denitrificans</name>
    <dbReference type="NCBI Taxonomy" id="415747"/>
    <lineage>
        <taxon>Bacteria</taxon>
        <taxon>Pseudomonadati</taxon>
        <taxon>Pseudomonadota</taxon>
        <taxon>Gammaproteobacteria</taxon>
        <taxon>Thiohalomonadales</taxon>
        <taxon>Thiohalomonadaceae</taxon>
        <taxon>Thiohalomonas</taxon>
    </lineage>
</organism>
<dbReference type="RefSeq" id="WP_245688223.1">
    <property type="nucleotide sequence ID" value="NZ_FMWD01000002.1"/>
</dbReference>
<dbReference type="EMBL" id="FMWD01000002">
    <property type="protein sequence ID" value="SCZ51999.1"/>
    <property type="molecule type" value="Genomic_DNA"/>
</dbReference>
<gene>
    <name evidence="3" type="ORF">SAMN03097708_00643</name>
</gene>
<keyword evidence="2" id="KW-0812">Transmembrane</keyword>
<dbReference type="STRING" id="415747.SAMN03097708_00643"/>
<proteinExistence type="predicted"/>
<evidence type="ECO:0000256" key="1">
    <source>
        <dbReference type="SAM" id="MobiDB-lite"/>
    </source>
</evidence>
<keyword evidence="2" id="KW-1133">Transmembrane helix</keyword>
<dbReference type="PANTHER" id="PTHR35335">
    <property type="entry name" value="UPF0716 PROTEIN FXSA"/>
    <property type="match status" value="1"/>
</dbReference>
<feature type="transmembrane region" description="Helical" evidence="2">
    <location>
        <begin position="70"/>
        <end position="91"/>
    </location>
</feature>
<dbReference type="Pfam" id="PF04186">
    <property type="entry name" value="FxsA"/>
    <property type="match status" value="1"/>
</dbReference>
<feature type="region of interest" description="Disordered" evidence="1">
    <location>
        <begin position="121"/>
        <end position="143"/>
    </location>
</feature>
<evidence type="ECO:0000313" key="4">
    <source>
        <dbReference type="Proteomes" id="UP000199648"/>
    </source>
</evidence>
<feature type="compositionally biased region" description="Basic and acidic residues" evidence="1">
    <location>
        <begin position="130"/>
        <end position="143"/>
    </location>
</feature>
<dbReference type="AlphaFoldDB" id="A0A1G5PSH5"/>
<dbReference type="PANTHER" id="PTHR35335:SF1">
    <property type="entry name" value="UPF0716 PROTEIN FXSA"/>
    <property type="match status" value="1"/>
</dbReference>
<dbReference type="NCBIfam" id="NF008528">
    <property type="entry name" value="PRK11463.1-2"/>
    <property type="match status" value="1"/>
</dbReference>
<protein>
    <submittedName>
        <fullName evidence="3">UPF0716 protein FxsA</fullName>
    </submittedName>
</protein>
<evidence type="ECO:0000313" key="3">
    <source>
        <dbReference type="EMBL" id="SCZ51999.1"/>
    </source>
</evidence>
<accession>A0A1G5PSH5</accession>